<proteinExistence type="evidence at transcript level"/>
<evidence type="ECO:0000313" key="2">
    <source>
        <dbReference type="EMBL" id="CAX51413.1"/>
    </source>
</evidence>
<feature type="non-terminal residue" evidence="2">
    <location>
        <position position="55"/>
    </location>
</feature>
<feature type="chain" id="PRO_5002953497" evidence="1">
    <location>
        <begin position="22"/>
        <end position="55"/>
    </location>
</feature>
<protein>
    <submittedName>
        <fullName evidence="2">Uncharacterized protein</fullName>
    </submittedName>
</protein>
<evidence type="ECO:0000256" key="1">
    <source>
        <dbReference type="SAM" id="SignalP"/>
    </source>
</evidence>
<accession>C5J8A8</accession>
<name>C5J8A8_OPICY</name>
<reference evidence="2" key="1">
    <citation type="journal article" date="2009" name="Toxicon">
        <title>Cloning and characterization of cDNA sequences encoding for new venom peptides of the Brazilian scorpion Opisthacanthus cayaporum.</title>
        <authorList>
            <person name="Silva E.C."/>
            <person name="Camargos T.S."/>
            <person name="Maranhao A.Q."/>
            <person name="Silva-Pereira I."/>
            <person name="Silva L.P."/>
            <person name="Possani L.D."/>
            <person name="Schwartz E.F."/>
        </authorList>
    </citation>
    <scope>NUCLEOTIDE SEQUENCE</scope>
    <source>
        <tissue evidence="2">Venom gland</tissue>
    </source>
</reference>
<keyword evidence="1" id="KW-0732">Signal</keyword>
<sequence length="55" mass="6193">MRTLLLVLLIISVVCIALSDAKLGCYCPGRGRPGPWLPTCFYCPPKYPWNWPVRG</sequence>
<dbReference type="AlphaFoldDB" id="C5J8A8"/>
<organism evidence="2">
    <name type="scientific">Opisthacanthus cayaporum</name>
    <name type="common">South American scorpion</name>
    <dbReference type="NCBI Taxonomy" id="573324"/>
    <lineage>
        <taxon>Eukaryota</taxon>
        <taxon>Metazoa</taxon>
        <taxon>Ecdysozoa</taxon>
        <taxon>Arthropoda</taxon>
        <taxon>Chelicerata</taxon>
        <taxon>Arachnida</taxon>
        <taxon>Scorpiones</taxon>
        <taxon>Iurida</taxon>
        <taxon>Scorpionoidea</taxon>
        <taxon>Hemiscorpiidae</taxon>
        <taxon>Opisthacanthus</taxon>
    </lineage>
</organism>
<feature type="signal peptide" evidence="1">
    <location>
        <begin position="1"/>
        <end position="21"/>
    </location>
</feature>
<dbReference type="EMBL" id="FM998769">
    <property type="protein sequence ID" value="CAX51413.1"/>
    <property type="molecule type" value="mRNA"/>
</dbReference>